<dbReference type="AlphaFoldDB" id="W1PEZ1"/>
<sequence length="69" mass="8073">MKTYKKLFRKHDAERFESFLGEVKRGEKKIAAGALLPHEILASREDQVAELQWRRMVEDVKKQGKLSNC</sequence>
<accession>W1PEZ1</accession>
<keyword evidence="3" id="KW-1185">Reference proteome</keyword>
<evidence type="ECO:0000313" key="3">
    <source>
        <dbReference type="Proteomes" id="UP000017836"/>
    </source>
</evidence>
<dbReference type="InterPro" id="IPR011205">
    <property type="entry name" value="UCP015417_vWA"/>
</dbReference>
<dbReference type="OMA" id="NNWVASV"/>
<reference evidence="3" key="1">
    <citation type="journal article" date="2013" name="Science">
        <title>The Amborella genome and the evolution of flowering plants.</title>
        <authorList>
            <consortium name="Amborella Genome Project"/>
        </authorList>
    </citation>
    <scope>NUCLEOTIDE SEQUENCE [LARGE SCALE GENOMIC DNA]</scope>
</reference>
<dbReference type="STRING" id="13333.W1PEZ1"/>
<proteinExistence type="predicted"/>
<feature type="domain" description="DUF2828" evidence="1">
    <location>
        <begin position="1"/>
        <end position="66"/>
    </location>
</feature>
<dbReference type="Proteomes" id="UP000017836">
    <property type="component" value="Unassembled WGS sequence"/>
</dbReference>
<evidence type="ECO:0000313" key="2">
    <source>
        <dbReference type="EMBL" id="ERN06176.1"/>
    </source>
</evidence>
<organism evidence="2 3">
    <name type="scientific">Amborella trichopoda</name>
    <dbReference type="NCBI Taxonomy" id="13333"/>
    <lineage>
        <taxon>Eukaryota</taxon>
        <taxon>Viridiplantae</taxon>
        <taxon>Streptophyta</taxon>
        <taxon>Embryophyta</taxon>
        <taxon>Tracheophyta</taxon>
        <taxon>Spermatophyta</taxon>
        <taxon>Magnoliopsida</taxon>
        <taxon>Amborellales</taxon>
        <taxon>Amborellaceae</taxon>
        <taxon>Amborella</taxon>
    </lineage>
</organism>
<dbReference type="PANTHER" id="PTHR31373">
    <property type="entry name" value="OS06G0652100 PROTEIN"/>
    <property type="match status" value="1"/>
</dbReference>
<evidence type="ECO:0000259" key="1">
    <source>
        <dbReference type="Pfam" id="PF11443"/>
    </source>
</evidence>
<dbReference type="InterPro" id="IPR058580">
    <property type="entry name" value="DUF2828"/>
</dbReference>
<dbReference type="HOGENOM" id="CLU_195568_0_0_1"/>
<dbReference type="EMBL" id="KI393908">
    <property type="protein sequence ID" value="ERN06176.1"/>
    <property type="molecule type" value="Genomic_DNA"/>
</dbReference>
<dbReference type="PANTHER" id="PTHR31373:SF27">
    <property type="entry name" value="TROVE DOMAIN-CONTAINING PROTEIN"/>
    <property type="match status" value="1"/>
</dbReference>
<name>W1PEZ1_AMBTC</name>
<dbReference type="Gramene" id="ERN06176">
    <property type="protein sequence ID" value="ERN06176"/>
    <property type="gene ID" value="AMTR_s00016p00127870"/>
</dbReference>
<dbReference type="Pfam" id="PF11443">
    <property type="entry name" value="DUF2828"/>
    <property type="match status" value="1"/>
</dbReference>
<gene>
    <name evidence="2" type="ORF">AMTR_s00016p00127870</name>
</gene>
<protein>
    <recommendedName>
        <fullName evidence="1">DUF2828 domain-containing protein</fullName>
    </recommendedName>
</protein>